<dbReference type="Proteomes" id="UP001158576">
    <property type="component" value="Chromosome 1"/>
</dbReference>
<name>A0ABN7SSQ6_OIKDI</name>
<dbReference type="EMBL" id="OU015566">
    <property type="protein sequence ID" value="CAG5106694.1"/>
    <property type="molecule type" value="Genomic_DNA"/>
</dbReference>
<accession>A0ABN7SSQ6</accession>
<reference evidence="1 2" key="1">
    <citation type="submission" date="2021-04" db="EMBL/GenBank/DDBJ databases">
        <authorList>
            <person name="Bliznina A."/>
        </authorList>
    </citation>
    <scope>NUCLEOTIDE SEQUENCE [LARGE SCALE GENOMIC DNA]</scope>
</reference>
<keyword evidence="2" id="KW-1185">Reference proteome</keyword>
<proteinExistence type="predicted"/>
<sequence length="142" mass="16849">MNRIILNRPSVLLQSIRFKGDNQHSTGPTMRHNWRQRNDRRTMLKSKMKHIVKNNLKVVYSPETGASHLAGQLDPVAYNIVRTETQRMMDERTERIENYLEKEVARMKKEGVRPIEIENEKLKIINDFKGNDFYYMPSQMSK</sequence>
<evidence type="ECO:0000313" key="1">
    <source>
        <dbReference type="EMBL" id="CAG5106694.1"/>
    </source>
</evidence>
<protein>
    <submittedName>
        <fullName evidence="1">Oidioi.mRNA.OKI2018_I69.chr1.g2959.t1.cds</fullName>
    </submittedName>
</protein>
<gene>
    <name evidence="1" type="ORF">OKIOD_LOCUS11724</name>
</gene>
<evidence type="ECO:0000313" key="2">
    <source>
        <dbReference type="Proteomes" id="UP001158576"/>
    </source>
</evidence>
<organism evidence="1 2">
    <name type="scientific">Oikopleura dioica</name>
    <name type="common">Tunicate</name>
    <dbReference type="NCBI Taxonomy" id="34765"/>
    <lineage>
        <taxon>Eukaryota</taxon>
        <taxon>Metazoa</taxon>
        <taxon>Chordata</taxon>
        <taxon>Tunicata</taxon>
        <taxon>Appendicularia</taxon>
        <taxon>Copelata</taxon>
        <taxon>Oikopleuridae</taxon>
        <taxon>Oikopleura</taxon>
    </lineage>
</organism>